<evidence type="ECO:0000313" key="3">
    <source>
        <dbReference type="Proteomes" id="UP000199658"/>
    </source>
</evidence>
<name>A0A1I6HQP7_9RHOB</name>
<dbReference type="AlphaFoldDB" id="A0A1I6HQP7"/>
<evidence type="ECO:0000259" key="1">
    <source>
        <dbReference type="Pfam" id="PF13503"/>
    </source>
</evidence>
<dbReference type="OrthoDB" id="6431152at2"/>
<evidence type="ECO:0000313" key="2">
    <source>
        <dbReference type="EMBL" id="SFR56773.1"/>
    </source>
</evidence>
<dbReference type="Proteomes" id="UP000199658">
    <property type="component" value="Unassembled WGS sequence"/>
</dbReference>
<dbReference type="RefSeq" id="WP_090218925.1">
    <property type="nucleotide sequence ID" value="NZ_FOYO01000001.1"/>
</dbReference>
<sequence length="246" mass="26846">MNTVDDIWTGTSASNPAAHDSAAAQAGSLILSQTFESIEPLDAQFGVDVKKSVPDALTEELFGQPAPSPADLAAANGDADKVPPLGTYAVLDAAVVTNLPELLETSGLEHLCLFIGEAQEELSHVAPWIVRLETGNALTRHLFTKGNAPWQLWDKRPGMFLRARASCSEMRKHFRKILKVQNDNGKWFYFRFWEGTALLTVAEAAAQKDQARLYRPGMIAYARQSSPDGDVLVKSWLGDPRCAPTP</sequence>
<dbReference type="STRING" id="670154.SAMN04488002_3275"/>
<keyword evidence="3" id="KW-1185">Reference proteome</keyword>
<accession>A0A1I6HQP7</accession>
<feature type="domain" description="DUF4123" evidence="1">
    <location>
        <begin position="88"/>
        <end position="209"/>
    </location>
</feature>
<gene>
    <name evidence="2" type="ORF">SAMN04488002_3275</name>
</gene>
<dbReference type="EMBL" id="FOYO01000001">
    <property type="protein sequence ID" value="SFR56773.1"/>
    <property type="molecule type" value="Genomic_DNA"/>
</dbReference>
<reference evidence="3" key="1">
    <citation type="submission" date="2016-10" db="EMBL/GenBank/DDBJ databases">
        <authorList>
            <person name="Varghese N."/>
            <person name="Submissions S."/>
        </authorList>
    </citation>
    <scope>NUCLEOTIDE SEQUENCE [LARGE SCALE GENOMIC DNA]</scope>
    <source>
        <strain evidence="3">DSM 26921</strain>
    </source>
</reference>
<proteinExistence type="predicted"/>
<organism evidence="2 3">
    <name type="scientific">Litoreibacter janthinus</name>
    <dbReference type="NCBI Taxonomy" id="670154"/>
    <lineage>
        <taxon>Bacteria</taxon>
        <taxon>Pseudomonadati</taxon>
        <taxon>Pseudomonadota</taxon>
        <taxon>Alphaproteobacteria</taxon>
        <taxon>Rhodobacterales</taxon>
        <taxon>Roseobacteraceae</taxon>
        <taxon>Litoreibacter</taxon>
    </lineage>
</organism>
<dbReference type="Pfam" id="PF13503">
    <property type="entry name" value="DUF4123"/>
    <property type="match status" value="1"/>
</dbReference>
<dbReference type="InterPro" id="IPR025391">
    <property type="entry name" value="DUF4123"/>
</dbReference>
<protein>
    <recommendedName>
        <fullName evidence="1">DUF4123 domain-containing protein</fullName>
    </recommendedName>
</protein>